<feature type="compositionally biased region" description="Basic and acidic residues" evidence="3">
    <location>
        <begin position="124"/>
        <end position="144"/>
    </location>
</feature>
<dbReference type="GO" id="GO:0061630">
    <property type="term" value="F:ubiquitin protein ligase activity"/>
    <property type="evidence" value="ECO:0007669"/>
    <property type="project" value="TreeGrafter"/>
</dbReference>
<dbReference type="GO" id="GO:0016567">
    <property type="term" value="P:protein ubiquitination"/>
    <property type="evidence" value="ECO:0007669"/>
    <property type="project" value="TreeGrafter"/>
</dbReference>
<dbReference type="SMART" id="SM00466">
    <property type="entry name" value="SRA"/>
    <property type="match status" value="1"/>
</dbReference>
<evidence type="ECO:0000256" key="1">
    <source>
        <dbReference type="ARBA" id="ARBA00023242"/>
    </source>
</evidence>
<evidence type="ECO:0000256" key="3">
    <source>
        <dbReference type="SAM" id="MobiDB-lite"/>
    </source>
</evidence>
<dbReference type="GO" id="GO:0044027">
    <property type="term" value="P:negative regulation of gene expression via chromosomal CpG island methylation"/>
    <property type="evidence" value="ECO:0007669"/>
    <property type="project" value="TreeGrafter"/>
</dbReference>
<proteinExistence type="predicted"/>
<dbReference type="InterPro" id="IPR003105">
    <property type="entry name" value="SRA_YDG"/>
</dbReference>
<dbReference type="AlphaFoldDB" id="A0AAD4C3Q9"/>
<dbReference type="GO" id="GO:0005634">
    <property type="term" value="C:nucleus"/>
    <property type="evidence" value="ECO:0007669"/>
    <property type="project" value="UniProtKB-SubCell"/>
</dbReference>
<dbReference type="InterPro" id="IPR015947">
    <property type="entry name" value="PUA-like_sf"/>
</dbReference>
<evidence type="ECO:0000313" key="6">
    <source>
        <dbReference type="Proteomes" id="UP001194468"/>
    </source>
</evidence>
<keyword evidence="1 2" id="KW-0539">Nucleus</keyword>
<sequence>MLSYSQERDANIARNKEILASLAVEKLKPTTEPKETRRSVQKKPKTSNVGTAGHKRKTDADSDSDVDEKPRAKIARVANDENAVPQPEGLAEGRRRSSRIAGKPVDALARVEQSRGTPQPMIPEDQRSGRGDTIREQGSPDHRKTYGAIPGIEVGSWWVSREECSNDAVHAPWVGGIAPGPDGAYSIALSGGYDDDVDDGYAFTYTGAGKDLKGTKAAPKNLRTAEQSFDQSFEHNHNKALKRSVETGKPIRVIRGFKLRSKYGPSEGYRYDGLYVVKKYWQEKGLNKGGFLVCKFAFVRLPGQPPITVKDMDGDEADETTVSGTESDAEGDED</sequence>
<dbReference type="EMBL" id="WHUW01000004">
    <property type="protein sequence ID" value="KAF8447443.1"/>
    <property type="molecule type" value="Genomic_DNA"/>
</dbReference>
<feature type="region of interest" description="Disordered" evidence="3">
    <location>
        <begin position="24"/>
        <end position="147"/>
    </location>
</feature>
<dbReference type="InterPro" id="IPR036987">
    <property type="entry name" value="SRA-YDG_sf"/>
</dbReference>
<evidence type="ECO:0000259" key="4">
    <source>
        <dbReference type="PROSITE" id="PS51015"/>
    </source>
</evidence>
<dbReference type="PANTHER" id="PTHR14140">
    <property type="entry name" value="E3 UBIQUITIN-PROTEIN LIGASE UHRF-RELATED"/>
    <property type="match status" value="1"/>
</dbReference>
<reference evidence="5" key="2">
    <citation type="journal article" date="2020" name="Nat. Commun.">
        <title>Large-scale genome sequencing of mycorrhizal fungi provides insights into the early evolution of symbiotic traits.</title>
        <authorList>
            <person name="Miyauchi S."/>
            <person name="Kiss E."/>
            <person name="Kuo A."/>
            <person name="Drula E."/>
            <person name="Kohler A."/>
            <person name="Sanchez-Garcia M."/>
            <person name="Morin E."/>
            <person name="Andreopoulos B."/>
            <person name="Barry K.W."/>
            <person name="Bonito G."/>
            <person name="Buee M."/>
            <person name="Carver A."/>
            <person name="Chen C."/>
            <person name="Cichocki N."/>
            <person name="Clum A."/>
            <person name="Culley D."/>
            <person name="Crous P.W."/>
            <person name="Fauchery L."/>
            <person name="Girlanda M."/>
            <person name="Hayes R.D."/>
            <person name="Keri Z."/>
            <person name="LaButti K."/>
            <person name="Lipzen A."/>
            <person name="Lombard V."/>
            <person name="Magnuson J."/>
            <person name="Maillard F."/>
            <person name="Murat C."/>
            <person name="Nolan M."/>
            <person name="Ohm R.A."/>
            <person name="Pangilinan J."/>
            <person name="Pereira M.F."/>
            <person name="Perotto S."/>
            <person name="Peter M."/>
            <person name="Pfister S."/>
            <person name="Riley R."/>
            <person name="Sitrit Y."/>
            <person name="Stielow J.B."/>
            <person name="Szollosi G."/>
            <person name="Zifcakova L."/>
            <person name="Stursova M."/>
            <person name="Spatafora J.W."/>
            <person name="Tedersoo L."/>
            <person name="Vaario L.M."/>
            <person name="Yamada A."/>
            <person name="Yan M."/>
            <person name="Wang P."/>
            <person name="Xu J."/>
            <person name="Bruns T."/>
            <person name="Baldrian P."/>
            <person name="Vilgalys R."/>
            <person name="Dunand C."/>
            <person name="Henrissat B."/>
            <person name="Grigoriev I.V."/>
            <person name="Hibbett D."/>
            <person name="Nagy L.G."/>
            <person name="Martin F.M."/>
        </authorList>
    </citation>
    <scope>NUCLEOTIDE SEQUENCE</scope>
    <source>
        <strain evidence="5">BED1</strain>
    </source>
</reference>
<dbReference type="SUPFAM" id="SSF88697">
    <property type="entry name" value="PUA domain-like"/>
    <property type="match status" value="1"/>
</dbReference>
<dbReference type="PANTHER" id="PTHR14140:SF27">
    <property type="entry name" value="OS04G0289800 PROTEIN"/>
    <property type="match status" value="1"/>
</dbReference>
<feature type="domain" description="YDG" evidence="4">
    <location>
        <begin position="147"/>
        <end position="300"/>
    </location>
</feature>
<protein>
    <submittedName>
        <fullName evidence="5">PUA-like domain-containing protein</fullName>
    </submittedName>
</protein>
<feature type="compositionally biased region" description="Basic and acidic residues" evidence="3">
    <location>
        <begin position="25"/>
        <end position="38"/>
    </location>
</feature>
<gene>
    <name evidence="5" type="ORF">L210DRAFT_3472301</name>
</gene>
<reference evidence="5" key="1">
    <citation type="submission" date="2019-10" db="EMBL/GenBank/DDBJ databases">
        <authorList>
            <consortium name="DOE Joint Genome Institute"/>
            <person name="Kuo A."/>
            <person name="Miyauchi S."/>
            <person name="Kiss E."/>
            <person name="Drula E."/>
            <person name="Kohler A."/>
            <person name="Sanchez-Garcia M."/>
            <person name="Andreopoulos B."/>
            <person name="Barry K.W."/>
            <person name="Bonito G."/>
            <person name="Buee M."/>
            <person name="Carver A."/>
            <person name="Chen C."/>
            <person name="Cichocki N."/>
            <person name="Clum A."/>
            <person name="Culley D."/>
            <person name="Crous P.W."/>
            <person name="Fauchery L."/>
            <person name="Girlanda M."/>
            <person name="Hayes R."/>
            <person name="Keri Z."/>
            <person name="LaButti K."/>
            <person name="Lipzen A."/>
            <person name="Lombard V."/>
            <person name="Magnuson J."/>
            <person name="Maillard F."/>
            <person name="Morin E."/>
            <person name="Murat C."/>
            <person name="Nolan M."/>
            <person name="Ohm R."/>
            <person name="Pangilinan J."/>
            <person name="Pereira M."/>
            <person name="Perotto S."/>
            <person name="Peter M."/>
            <person name="Riley R."/>
            <person name="Sitrit Y."/>
            <person name="Stielow B."/>
            <person name="Szollosi G."/>
            <person name="Zifcakova L."/>
            <person name="Stursova M."/>
            <person name="Spatafora J.W."/>
            <person name="Tedersoo L."/>
            <person name="Vaario L.-M."/>
            <person name="Yamada A."/>
            <person name="Yan M."/>
            <person name="Wang P."/>
            <person name="Xu J."/>
            <person name="Bruns T."/>
            <person name="Baldrian P."/>
            <person name="Vilgalys R."/>
            <person name="Henrissat B."/>
            <person name="Grigoriev I.V."/>
            <person name="Hibbett D."/>
            <person name="Nagy L.G."/>
            <person name="Martin F.M."/>
        </authorList>
    </citation>
    <scope>NUCLEOTIDE SEQUENCE</scope>
    <source>
        <strain evidence="5">BED1</strain>
    </source>
</reference>
<name>A0AAD4C3Q9_BOLED</name>
<accession>A0AAD4C3Q9</accession>
<dbReference type="Gene3D" id="2.30.280.10">
    <property type="entry name" value="SRA-YDG"/>
    <property type="match status" value="1"/>
</dbReference>
<dbReference type="InterPro" id="IPR045134">
    <property type="entry name" value="UHRF1/2-like"/>
</dbReference>
<dbReference type="Pfam" id="PF02182">
    <property type="entry name" value="SAD_SRA"/>
    <property type="match status" value="1"/>
</dbReference>
<comment type="caution">
    <text evidence="5">The sequence shown here is derived from an EMBL/GenBank/DDBJ whole genome shotgun (WGS) entry which is preliminary data.</text>
</comment>
<dbReference type="Proteomes" id="UP001194468">
    <property type="component" value="Unassembled WGS sequence"/>
</dbReference>
<evidence type="ECO:0000256" key="2">
    <source>
        <dbReference type="PROSITE-ProRule" id="PRU00358"/>
    </source>
</evidence>
<evidence type="ECO:0000313" key="5">
    <source>
        <dbReference type="EMBL" id="KAF8447443.1"/>
    </source>
</evidence>
<dbReference type="PROSITE" id="PS51015">
    <property type="entry name" value="YDG"/>
    <property type="match status" value="1"/>
</dbReference>
<keyword evidence="6" id="KW-1185">Reference proteome</keyword>
<comment type="subcellular location">
    <subcellularLocation>
        <location evidence="2">Nucleus</location>
    </subcellularLocation>
</comment>
<organism evidence="5 6">
    <name type="scientific">Boletus edulis BED1</name>
    <dbReference type="NCBI Taxonomy" id="1328754"/>
    <lineage>
        <taxon>Eukaryota</taxon>
        <taxon>Fungi</taxon>
        <taxon>Dikarya</taxon>
        <taxon>Basidiomycota</taxon>
        <taxon>Agaricomycotina</taxon>
        <taxon>Agaricomycetes</taxon>
        <taxon>Agaricomycetidae</taxon>
        <taxon>Boletales</taxon>
        <taxon>Boletineae</taxon>
        <taxon>Boletaceae</taxon>
        <taxon>Boletoideae</taxon>
        <taxon>Boletus</taxon>
    </lineage>
</organism>
<feature type="region of interest" description="Disordered" evidence="3">
    <location>
        <begin position="305"/>
        <end position="334"/>
    </location>
</feature>